<name>A0ABV3GSD8_MICGL</name>
<dbReference type="InterPro" id="IPR037185">
    <property type="entry name" value="EmrE-like"/>
</dbReference>
<dbReference type="RefSeq" id="WP_358141296.1">
    <property type="nucleotide sequence ID" value="NZ_JBFALK010000032.1"/>
</dbReference>
<keyword evidence="1" id="KW-0472">Membrane</keyword>
<feature type="transmembrane region" description="Helical" evidence="1">
    <location>
        <begin position="141"/>
        <end position="158"/>
    </location>
</feature>
<keyword evidence="1" id="KW-0812">Transmembrane</keyword>
<evidence type="ECO:0000256" key="1">
    <source>
        <dbReference type="SAM" id="Phobius"/>
    </source>
</evidence>
<reference evidence="2 3" key="1">
    <citation type="submission" date="2024-06" db="EMBL/GenBank/DDBJ databases">
        <title>The Natural Products Discovery Center: Release of the First 8490 Sequenced Strains for Exploring Actinobacteria Biosynthetic Diversity.</title>
        <authorList>
            <person name="Kalkreuter E."/>
            <person name="Kautsar S.A."/>
            <person name="Yang D."/>
            <person name="Bader C.D."/>
            <person name="Teijaro C.N."/>
            <person name="Fluegel L."/>
            <person name="Davis C.M."/>
            <person name="Simpson J.R."/>
            <person name="Lauterbach L."/>
            <person name="Steele A.D."/>
            <person name="Gui C."/>
            <person name="Meng S."/>
            <person name="Li G."/>
            <person name="Viehrig K."/>
            <person name="Ye F."/>
            <person name="Su P."/>
            <person name="Kiefer A.F."/>
            <person name="Nichols A."/>
            <person name="Cepeda A.J."/>
            <person name="Yan W."/>
            <person name="Fan B."/>
            <person name="Jiang Y."/>
            <person name="Adhikari A."/>
            <person name="Zheng C.-J."/>
            <person name="Schuster L."/>
            <person name="Cowan T.M."/>
            <person name="Smanski M.J."/>
            <person name="Chevrette M.G."/>
            <person name="De Carvalho L.P.S."/>
            <person name="Shen B."/>
        </authorList>
    </citation>
    <scope>NUCLEOTIDE SEQUENCE [LARGE SCALE GENOMIC DNA]</scope>
    <source>
        <strain evidence="2 3">NPDC050100</strain>
    </source>
</reference>
<feature type="transmembrane region" description="Helical" evidence="1">
    <location>
        <begin position="57"/>
        <end position="76"/>
    </location>
</feature>
<accession>A0ABV3GSD8</accession>
<evidence type="ECO:0000313" key="2">
    <source>
        <dbReference type="EMBL" id="MEV0974544.1"/>
    </source>
</evidence>
<dbReference type="Gene3D" id="1.10.3730.20">
    <property type="match status" value="1"/>
</dbReference>
<feature type="transmembrane region" description="Helical" evidence="1">
    <location>
        <begin position="12"/>
        <end position="30"/>
    </location>
</feature>
<dbReference type="SUPFAM" id="SSF103481">
    <property type="entry name" value="Multidrug resistance efflux transporter EmrE"/>
    <property type="match status" value="2"/>
</dbReference>
<proteinExistence type="predicted"/>
<protein>
    <submittedName>
        <fullName evidence="2">DMT family transporter</fullName>
    </submittedName>
</protein>
<feature type="transmembrane region" description="Helical" evidence="1">
    <location>
        <begin position="208"/>
        <end position="226"/>
    </location>
</feature>
<sequence length="297" mass="31446">MASRPEGRAPVIAVILAILAAACNALSSVLQRRAARTAPESDAFKLSLMWDMMRKPVWLGGIGALIGGFLLQASALNFGTLALVQPLLITELPFTMVIIWLMYRVKLNRNVWLAIISVTVGLAVLLASARPGGGHKAPTPGDWAIITVICGGIAAYLIGMARVTRGSHRAALLGTASGLGFAFTAALMKESTRLFDTEQAEVLTAWPVYAMVAAGIFSVYVLQNALQSGNLVVVQPTLNVTDPVASIALGVGLFGESIRLGAWVLLELLGVALIFFGSVRLAQSPQIRQDDLMGPKE</sequence>
<feature type="transmembrane region" description="Helical" evidence="1">
    <location>
        <begin position="238"/>
        <end position="254"/>
    </location>
</feature>
<dbReference type="EMBL" id="JBFALK010000032">
    <property type="protein sequence ID" value="MEV0974544.1"/>
    <property type="molecule type" value="Genomic_DNA"/>
</dbReference>
<feature type="transmembrane region" description="Helical" evidence="1">
    <location>
        <begin position="260"/>
        <end position="279"/>
    </location>
</feature>
<dbReference type="Proteomes" id="UP001551675">
    <property type="component" value="Unassembled WGS sequence"/>
</dbReference>
<keyword evidence="3" id="KW-1185">Reference proteome</keyword>
<feature type="transmembrane region" description="Helical" evidence="1">
    <location>
        <begin position="110"/>
        <end position="129"/>
    </location>
</feature>
<dbReference type="PROSITE" id="PS51257">
    <property type="entry name" value="PROKAR_LIPOPROTEIN"/>
    <property type="match status" value="1"/>
</dbReference>
<organism evidence="2 3">
    <name type="scientific">Microtetraspora glauca</name>
    <dbReference type="NCBI Taxonomy" id="1996"/>
    <lineage>
        <taxon>Bacteria</taxon>
        <taxon>Bacillati</taxon>
        <taxon>Actinomycetota</taxon>
        <taxon>Actinomycetes</taxon>
        <taxon>Streptosporangiales</taxon>
        <taxon>Streptosporangiaceae</taxon>
        <taxon>Microtetraspora</taxon>
    </lineage>
</organism>
<gene>
    <name evidence="2" type="ORF">AB0I59_38630</name>
</gene>
<dbReference type="PANTHER" id="PTHR40761:SF1">
    <property type="entry name" value="CONSERVED INTEGRAL MEMBRANE ALANINE VALINE AND LEUCINE RICH PROTEIN-RELATED"/>
    <property type="match status" value="1"/>
</dbReference>
<evidence type="ECO:0000313" key="3">
    <source>
        <dbReference type="Proteomes" id="UP001551675"/>
    </source>
</evidence>
<dbReference type="NCBIfam" id="NF038012">
    <property type="entry name" value="DMT_1"/>
    <property type="match status" value="1"/>
</dbReference>
<feature type="transmembrane region" description="Helical" evidence="1">
    <location>
        <begin position="82"/>
        <end position="103"/>
    </location>
</feature>
<dbReference type="PANTHER" id="PTHR40761">
    <property type="entry name" value="CONSERVED INTEGRAL MEMBRANE ALANINE VALINE AND LEUCINE RICH PROTEIN-RELATED"/>
    <property type="match status" value="1"/>
</dbReference>
<comment type="caution">
    <text evidence="2">The sequence shown here is derived from an EMBL/GenBank/DDBJ whole genome shotgun (WGS) entry which is preliminary data.</text>
</comment>
<feature type="transmembrane region" description="Helical" evidence="1">
    <location>
        <begin position="170"/>
        <end position="188"/>
    </location>
</feature>
<keyword evidence="1" id="KW-1133">Transmembrane helix</keyword>